<dbReference type="Pfam" id="PF00403">
    <property type="entry name" value="HMA"/>
    <property type="match status" value="1"/>
</dbReference>
<dbReference type="EMBL" id="CAKOFQ010006883">
    <property type="protein sequence ID" value="CAH1979715.1"/>
    <property type="molecule type" value="Genomic_DNA"/>
</dbReference>
<gene>
    <name evidence="11" type="ORF">ACAOBT_LOCUS13589</name>
</gene>
<dbReference type="PROSITE" id="PS50846">
    <property type="entry name" value="HMA_2"/>
    <property type="match status" value="1"/>
</dbReference>
<dbReference type="AlphaFoldDB" id="A0A9P0KPP5"/>
<evidence type="ECO:0000256" key="5">
    <source>
        <dbReference type="ARBA" id="ARBA00022862"/>
    </source>
</evidence>
<dbReference type="EC" id="1.15.1.1" evidence="2"/>
<reference evidence="11" key="1">
    <citation type="submission" date="2022-03" db="EMBL/GenBank/DDBJ databases">
        <authorList>
            <person name="Sayadi A."/>
        </authorList>
    </citation>
    <scope>NUCLEOTIDE SEQUENCE</scope>
</reference>
<dbReference type="OrthoDB" id="666972at2759"/>
<evidence type="ECO:0000256" key="9">
    <source>
        <dbReference type="ARBA" id="ARBA00049204"/>
    </source>
</evidence>
<evidence type="ECO:0000259" key="10">
    <source>
        <dbReference type="PROSITE" id="PS50846"/>
    </source>
</evidence>
<keyword evidence="5" id="KW-0049">Antioxidant</keyword>
<keyword evidence="12" id="KW-1185">Reference proteome</keyword>
<proteinExistence type="inferred from homology"/>
<dbReference type="InterPro" id="IPR006121">
    <property type="entry name" value="HMA_dom"/>
</dbReference>
<comment type="similarity">
    <text evidence="7">In the C-terminal section; belongs to the Cu-Zn superoxide dismutase family.</text>
</comment>
<keyword evidence="6" id="KW-0560">Oxidoreductase</keyword>
<protein>
    <recommendedName>
        <fullName evidence="2">superoxide dismutase</fullName>
        <ecNumber evidence="2">1.15.1.1</ecNumber>
    </recommendedName>
    <alternativeName>
        <fullName evidence="8">Superoxide dismutase copper chaperone</fullName>
    </alternativeName>
</protein>
<comment type="caution">
    <text evidence="11">The sequence shown here is derived from an EMBL/GenBank/DDBJ whole genome shotgun (WGS) entry which is preliminary data.</text>
</comment>
<evidence type="ECO:0000256" key="6">
    <source>
        <dbReference type="ARBA" id="ARBA00023002"/>
    </source>
</evidence>
<dbReference type="InterPro" id="IPR036423">
    <property type="entry name" value="SOD-like_Cu/Zn_dom_sf"/>
</dbReference>
<sequence>MSSTKIEFAVQMTCDSCVNSVRKTLENVEGIKNVDINLEKQSVVVDSNLPTLKLQKLLESSGKKVAVKGFAGSTAAVSILEAGDKSVQGVVRFVQVSPKSCLIDGTLDGLKPGPHHVYVHECGDISQGCTSVGDVFNPPHEQKQRTYGDIGQMSASEDGRAAFRIEDDVINVPDIIGRSLVVTDGEGKKRLACGIIARSAGLFQNPKTICACDGVTIWDEVSKPKKAAL</sequence>
<evidence type="ECO:0000256" key="3">
    <source>
        <dbReference type="ARBA" id="ARBA00022723"/>
    </source>
</evidence>
<feature type="domain" description="HMA" evidence="10">
    <location>
        <begin position="3"/>
        <end position="66"/>
    </location>
</feature>
<evidence type="ECO:0000256" key="7">
    <source>
        <dbReference type="ARBA" id="ARBA00025798"/>
    </source>
</evidence>
<comment type="catalytic activity">
    <reaction evidence="9">
        <text>2 superoxide + 2 H(+) = H2O2 + O2</text>
        <dbReference type="Rhea" id="RHEA:20696"/>
        <dbReference type="ChEBI" id="CHEBI:15378"/>
        <dbReference type="ChEBI" id="CHEBI:15379"/>
        <dbReference type="ChEBI" id="CHEBI:16240"/>
        <dbReference type="ChEBI" id="CHEBI:18421"/>
        <dbReference type="EC" id="1.15.1.1"/>
    </reaction>
</comment>
<dbReference type="InterPro" id="IPR036163">
    <property type="entry name" value="HMA_dom_sf"/>
</dbReference>
<dbReference type="Pfam" id="PF00080">
    <property type="entry name" value="Sod_Cu"/>
    <property type="match status" value="1"/>
</dbReference>
<dbReference type="Proteomes" id="UP001152888">
    <property type="component" value="Unassembled WGS sequence"/>
</dbReference>
<dbReference type="CDD" id="cd00371">
    <property type="entry name" value="HMA"/>
    <property type="match status" value="1"/>
</dbReference>
<name>A0A9P0KPP5_ACAOB</name>
<dbReference type="FunFam" id="2.60.40.200:FF:000006">
    <property type="entry name" value="Copper chaperone for superoxide dismutase"/>
    <property type="match status" value="1"/>
</dbReference>
<evidence type="ECO:0000313" key="12">
    <source>
        <dbReference type="Proteomes" id="UP001152888"/>
    </source>
</evidence>
<accession>A0A9P0KPP5</accession>
<dbReference type="GO" id="GO:0005507">
    <property type="term" value="F:copper ion binding"/>
    <property type="evidence" value="ECO:0007669"/>
    <property type="project" value="InterPro"/>
</dbReference>
<evidence type="ECO:0000256" key="8">
    <source>
        <dbReference type="ARBA" id="ARBA00032899"/>
    </source>
</evidence>
<evidence type="ECO:0000256" key="1">
    <source>
        <dbReference type="ARBA" id="ARBA00001973"/>
    </source>
</evidence>
<comment type="cofactor">
    <cofactor evidence="1">
        <name>Cu(2+)</name>
        <dbReference type="ChEBI" id="CHEBI:29036"/>
    </cofactor>
</comment>
<dbReference type="Gene3D" id="3.30.70.100">
    <property type="match status" value="1"/>
</dbReference>
<keyword evidence="3" id="KW-0479">Metal-binding</keyword>
<dbReference type="SUPFAM" id="SSF55008">
    <property type="entry name" value="HMA, heavy metal-associated domain"/>
    <property type="match status" value="1"/>
</dbReference>
<dbReference type="GO" id="GO:0004784">
    <property type="term" value="F:superoxide dismutase activity"/>
    <property type="evidence" value="ECO:0007669"/>
    <property type="project" value="UniProtKB-EC"/>
</dbReference>
<organism evidence="11 12">
    <name type="scientific">Acanthoscelides obtectus</name>
    <name type="common">Bean weevil</name>
    <name type="synonym">Bruchus obtectus</name>
    <dbReference type="NCBI Taxonomy" id="200917"/>
    <lineage>
        <taxon>Eukaryota</taxon>
        <taxon>Metazoa</taxon>
        <taxon>Ecdysozoa</taxon>
        <taxon>Arthropoda</taxon>
        <taxon>Hexapoda</taxon>
        <taxon>Insecta</taxon>
        <taxon>Pterygota</taxon>
        <taxon>Neoptera</taxon>
        <taxon>Endopterygota</taxon>
        <taxon>Coleoptera</taxon>
        <taxon>Polyphaga</taxon>
        <taxon>Cucujiformia</taxon>
        <taxon>Chrysomeloidea</taxon>
        <taxon>Chrysomelidae</taxon>
        <taxon>Bruchinae</taxon>
        <taxon>Bruchini</taxon>
        <taxon>Acanthoscelides</taxon>
    </lineage>
</organism>
<evidence type="ECO:0000313" key="11">
    <source>
        <dbReference type="EMBL" id="CAH1979715.1"/>
    </source>
</evidence>
<dbReference type="Gene3D" id="2.60.40.200">
    <property type="entry name" value="Superoxide dismutase, copper/zinc binding domain"/>
    <property type="match status" value="1"/>
</dbReference>
<dbReference type="InterPro" id="IPR001424">
    <property type="entry name" value="SOD_Cu_Zn_dom"/>
</dbReference>
<evidence type="ECO:0000256" key="2">
    <source>
        <dbReference type="ARBA" id="ARBA00012682"/>
    </source>
</evidence>
<evidence type="ECO:0000256" key="4">
    <source>
        <dbReference type="ARBA" id="ARBA00022833"/>
    </source>
</evidence>
<dbReference type="InterPro" id="IPR024134">
    <property type="entry name" value="SOD_Cu/Zn_/chaperone"/>
</dbReference>
<dbReference type="PANTHER" id="PTHR10003">
    <property type="entry name" value="SUPEROXIDE DISMUTASE CU-ZN -RELATED"/>
    <property type="match status" value="1"/>
</dbReference>
<keyword evidence="4" id="KW-0862">Zinc</keyword>
<dbReference type="SUPFAM" id="SSF49329">
    <property type="entry name" value="Cu,Zn superoxide dismutase-like"/>
    <property type="match status" value="1"/>
</dbReference>